<evidence type="ECO:0000313" key="19">
    <source>
        <dbReference type="Proteomes" id="UP000032233"/>
    </source>
</evidence>
<sequence length="446" mass="49755">MSDKKVQKLLHITTFGCQMNDYDSGRLAALLTREGYTLTRDKEAADLILLNTCSVREKPEHKVYSFLGSLKEIKKENPNLIVGVAGCVAQQEGEKLLKKVPLLNLVFGPGEVENVAALVKRAQAGERLAATSLGALGRQIEPELPPDPGLKSQVTIMQGCNNFCTYCVVPYVRGREYSRPAETVLAEARGMVEKGTREIMLLGQNVNSYNDAESGLNFPQLLRRVAEIPGLWRVRFTTSHPKDFSPELIEVMAEVPQVMESLHLPAQSGSNRMLKAMNRRYTREHYLDRVELLKKNIKIAALGTDLIVGFPGETEDDFADTLELVRQVRYDYSYSFKYSDRPFAKAADFEDKVPEEVKSERLARLQELQTSKSLELHRELVGRKLEVLVEGPAKRGEALVTGRSRAGRAVNFPGHPSLFGTLVTVEITEARINSLMGRLVKPAQGE</sequence>
<evidence type="ECO:0000259" key="16">
    <source>
        <dbReference type="PROSITE" id="PS51449"/>
    </source>
</evidence>
<dbReference type="InterPro" id="IPR023404">
    <property type="entry name" value="rSAM_horseshoe"/>
</dbReference>
<dbReference type="FunFam" id="3.80.30.20:FF:000001">
    <property type="entry name" value="tRNA-2-methylthio-N(6)-dimethylallyladenosine synthase 2"/>
    <property type="match status" value="1"/>
</dbReference>
<dbReference type="PANTHER" id="PTHR43020:SF2">
    <property type="entry name" value="MITOCHONDRIAL TRNA METHYLTHIOTRANSFERASE CDK5RAP1"/>
    <property type="match status" value="1"/>
</dbReference>
<organism evidence="18 19">
    <name type="scientific">Dethiosulfatarculus sandiegensis</name>
    <dbReference type="NCBI Taxonomy" id="1429043"/>
    <lineage>
        <taxon>Bacteria</taxon>
        <taxon>Pseudomonadati</taxon>
        <taxon>Thermodesulfobacteriota</taxon>
        <taxon>Desulfarculia</taxon>
        <taxon>Desulfarculales</taxon>
        <taxon>Desulfarculaceae</taxon>
        <taxon>Dethiosulfatarculus</taxon>
    </lineage>
</organism>
<comment type="subcellular location">
    <subcellularLocation>
        <location evidence="13">Cytoplasm</location>
    </subcellularLocation>
</comment>
<dbReference type="OrthoDB" id="9805215at2"/>
<dbReference type="SFLD" id="SFLDS00029">
    <property type="entry name" value="Radical_SAM"/>
    <property type="match status" value="1"/>
</dbReference>
<feature type="domain" description="TRAM" evidence="15">
    <location>
        <begin position="378"/>
        <end position="441"/>
    </location>
</feature>
<dbReference type="Pfam" id="PF04055">
    <property type="entry name" value="Radical_SAM"/>
    <property type="match status" value="1"/>
</dbReference>
<dbReference type="InterPro" id="IPR013848">
    <property type="entry name" value="Methylthiotransferase_N"/>
</dbReference>
<dbReference type="PROSITE" id="PS51918">
    <property type="entry name" value="RADICAL_SAM"/>
    <property type="match status" value="1"/>
</dbReference>
<dbReference type="PROSITE" id="PS01278">
    <property type="entry name" value="MTTASE_RADICAL"/>
    <property type="match status" value="1"/>
</dbReference>
<proteinExistence type="inferred from homology"/>
<evidence type="ECO:0000256" key="1">
    <source>
        <dbReference type="ARBA" id="ARBA00003234"/>
    </source>
</evidence>
<dbReference type="FunFam" id="3.40.50.12160:FF:000003">
    <property type="entry name" value="CDK5 regulatory subunit-associated protein 1"/>
    <property type="match status" value="1"/>
</dbReference>
<feature type="binding site" evidence="13">
    <location>
        <position position="167"/>
    </location>
    <ligand>
        <name>[4Fe-4S] cluster</name>
        <dbReference type="ChEBI" id="CHEBI:49883"/>
        <label>2</label>
        <note>4Fe-4S-S-AdoMet</note>
    </ligand>
</feature>
<keyword evidence="3 13" id="KW-0963">Cytoplasm</keyword>
<dbReference type="Gene3D" id="3.80.30.20">
    <property type="entry name" value="tm_1862 like domain"/>
    <property type="match status" value="1"/>
</dbReference>
<dbReference type="Proteomes" id="UP000032233">
    <property type="component" value="Unassembled WGS sequence"/>
</dbReference>
<dbReference type="PROSITE" id="PS50926">
    <property type="entry name" value="TRAM"/>
    <property type="match status" value="1"/>
</dbReference>
<evidence type="ECO:0000256" key="10">
    <source>
        <dbReference type="ARBA" id="ARBA00068570"/>
    </source>
</evidence>
<dbReference type="GO" id="GO:0046872">
    <property type="term" value="F:metal ion binding"/>
    <property type="evidence" value="ECO:0007669"/>
    <property type="project" value="UniProtKB-KW"/>
</dbReference>
<comment type="subunit">
    <text evidence="13">Monomer.</text>
</comment>
<dbReference type="PROSITE" id="PS51449">
    <property type="entry name" value="MTTASE_N"/>
    <property type="match status" value="1"/>
</dbReference>
<dbReference type="PATRIC" id="fig|1429043.3.peg.3221"/>
<reference evidence="18 19" key="1">
    <citation type="submission" date="2013-11" db="EMBL/GenBank/DDBJ databases">
        <title>Metagenomic analysis of a methanogenic consortium involved in long chain n-alkane degradation.</title>
        <authorList>
            <person name="Davidova I.A."/>
            <person name="Callaghan A.V."/>
            <person name="Wawrik B."/>
            <person name="Pruitt S."/>
            <person name="Marks C."/>
            <person name="Duncan K.E."/>
            <person name="Suflita J.M."/>
        </authorList>
    </citation>
    <scope>NUCLEOTIDE SEQUENCE [LARGE SCALE GENOMIC DNA]</scope>
    <source>
        <strain evidence="18 19">SPR</strain>
    </source>
</reference>
<keyword evidence="13" id="KW-0819">tRNA processing</keyword>
<feature type="domain" description="Rhodanese" evidence="14">
    <location>
        <begin position="17"/>
        <end position="82"/>
    </location>
</feature>
<dbReference type="PANTHER" id="PTHR43020">
    <property type="entry name" value="CDK5 REGULATORY SUBUNIT-ASSOCIATED PROTEIN 1"/>
    <property type="match status" value="1"/>
</dbReference>
<comment type="caution">
    <text evidence="18">The sequence shown here is derived from an EMBL/GenBank/DDBJ whole genome shotgun (WGS) entry which is preliminary data.</text>
</comment>
<protein>
    <recommendedName>
        <fullName evidence="10 13">tRNA-2-methylthio-N(6)-dimethylallyladenosine synthase</fullName>
        <ecNumber evidence="9 13">2.8.4.3</ecNumber>
    </recommendedName>
    <alternativeName>
        <fullName evidence="12 13">(Dimethylallyl)adenosine tRNA methylthiotransferase MiaB</fullName>
    </alternativeName>
    <alternativeName>
        <fullName evidence="11 13">tRNA-i(6)A37 methylthiotransferase</fullName>
    </alternativeName>
</protein>
<dbReference type="InterPro" id="IPR002792">
    <property type="entry name" value="TRAM_dom"/>
</dbReference>
<evidence type="ECO:0000259" key="17">
    <source>
        <dbReference type="PROSITE" id="PS51918"/>
    </source>
</evidence>
<dbReference type="SUPFAM" id="SSF102114">
    <property type="entry name" value="Radical SAM enzymes"/>
    <property type="match status" value="1"/>
</dbReference>
<feature type="binding site" evidence="13">
    <location>
        <position position="17"/>
    </location>
    <ligand>
        <name>[4Fe-4S] cluster</name>
        <dbReference type="ChEBI" id="CHEBI:49883"/>
        <label>1</label>
    </ligand>
</feature>
<dbReference type="EC" id="2.8.4.3" evidence="9 13"/>
<feature type="binding site" evidence="13">
    <location>
        <position position="164"/>
    </location>
    <ligand>
        <name>[4Fe-4S] cluster</name>
        <dbReference type="ChEBI" id="CHEBI:49883"/>
        <label>2</label>
        <note>4Fe-4S-S-AdoMet</note>
    </ligand>
</feature>
<dbReference type="InterPro" id="IPR006463">
    <property type="entry name" value="MiaB_methiolase"/>
</dbReference>
<dbReference type="SFLD" id="SFLDG01082">
    <property type="entry name" value="B12-binding_domain_containing"/>
    <property type="match status" value="1"/>
</dbReference>
<evidence type="ECO:0000256" key="8">
    <source>
        <dbReference type="ARBA" id="ARBA00023014"/>
    </source>
</evidence>
<evidence type="ECO:0000256" key="7">
    <source>
        <dbReference type="ARBA" id="ARBA00023004"/>
    </source>
</evidence>
<dbReference type="Pfam" id="PF00919">
    <property type="entry name" value="UPF0004"/>
    <property type="match status" value="1"/>
</dbReference>
<evidence type="ECO:0000256" key="11">
    <source>
        <dbReference type="ARBA" id="ARBA00080698"/>
    </source>
</evidence>
<dbReference type="GO" id="GO:0051539">
    <property type="term" value="F:4 iron, 4 sulfur cluster binding"/>
    <property type="evidence" value="ECO:0007669"/>
    <property type="project" value="UniProtKB-UniRule"/>
</dbReference>
<feature type="domain" description="Radical SAM core" evidence="17">
    <location>
        <begin position="146"/>
        <end position="375"/>
    </location>
</feature>
<dbReference type="SFLD" id="SFLDG01061">
    <property type="entry name" value="methylthiotransferase"/>
    <property type="match status" value="1"/>
</dbReference>
<evidence type="ECO:0000256" key="13">
    <source>
        <dbReference type="HAMAP-Rule" id="MF_01864"/>
    </source>
</evidence>
<evidence type="ECO:0000256" key="3">
    <source>
        <dbReference type="ARBA" id="ARBA00022490"/>
    </source>
</evidence>
<dbReference type="STRING" id="1429043.X474_15220"/>
<accession>A0A0D2GE16</accession>
<dbReference type="NCBIfam" id="TIGR00089">
    <property type="entry name" value="MiaB/RimO family radical SAM methylthiotransferase"/>
    <property type="match status" value="1"/>
</dbReference>
<dbReference type="InterPro" id="IPR006638">
    <property type="entry name" value="Elp3/MiaA/NifB-like_rSAM"/>
</dbReference>
<dbReference type="SFLD" id="SFLDF00273">
    <property type="entry name" value="(dimethylallyl)adenosine_tRNA"/>
    <property type="match status" value="1"/>
</dbReference>
<dbReference type="CDD" id="cd01335">
    <property type="entry name" value="Radical_SAM"/>
    <property type="match status" value="1"/>
</dbReference>
<comment type="cofactor">
    <cofactor evidence="13">
        <name>[4Fe-4S] cluster</name>
        <dbReference type="ChEBI" id="CHEBI:49883"/>
    </cofactor>
    <text evidence="13">Binds 2 [4Fe-4S] clusters. One cluster is coordinated with 3 cysteines and an exchangeable S-adenosyl-L-methionine.</text>
</comment>
<dbReference type="EMBL" id="AZAC01000017">
    <property type="protein sequence ID" value="KIX13232.1"/>
    <property type="molecule type" value="Genomic_DNA"/>
</dbReference>
<dbReference type="GO" id="GO:0005829">
    <property type="term" value="C:cytosol"/>
    <property type="evidence" value="ECO:0007669"/>
    <property type="project" value="TreeGrafter"/>
</dbReference>
<comment type="catalytic activity">
    <reaction evidence="13">
        <text>N(6)-dimethylallyladenosine(37) in tRNA + (sulfur carrier)-SH + AH2 + 2 S-adenosyl-L-methionine = 2-methylsulfanyl-N(6)-dimethylallyladenosine(37) in tRNA + (sulfur carrier)-H + 5'-deoxyadenosine + L-methionine + A + S-adenosyl-L-homocysteine + 2 H(+)</text>
        <dbReference type="Rhea" id="RHEA:37067"/>
        <dbReference type="Rhea" id="RHEA-COMP:10375"/>
        <dbReference type="Rhea" id="RHEA-COMP:10376"/>
        <dbReference type="Rhea" id="RHEA-COMP:14737"/>
        <dbReference type="Rhea" id="RHEA-COMP:14739"/>
        <dbReference type="ChEBI" id="CHEBI:13193"/>
        <dbReference type="ChEBI" id="CHEBI:15378"/>
        <dbReference type="ChEBI" id="CHEBI:17319"/>
        <dbReference type="ChEBI" id="CHEBI:17499"/>
        <dbReference type="ChEBI" id="CHEBI:29917"/>
        <dbReference type="ChEBI" id="CHEBI:57844"/>
        <dbReference type="ChEBI" id="CHEBI:57856"/>
        <dbReference type="ChEBI" id="CHEBI:59789"/>
        <dbReference type="ChEBI" id="CHEBI:64428"/>
        <dbReference type="ChEBI" id="CHEBI:74415"/>
        <dbReference type="ChEBI" id="CHEBI:74417"/>
        <dbReference type="EC" id="2.8.4.3"/>
    </reaction>
</comment>
<evidence type="ECO:0000256" key="5">
    <source>
        <dbReference type="ARBA" id="ARBA00022691"/>
    </source>
</evidence>
<dbReference type="PROSITE" id="PS50206">
    <property type="entry name" value="RHODANESE_3"/>
    <property type="match status" value="1"/>
</dbReference>
<keyword evidence="2 13" id="KW-0004">4Fe-4S</keyword>
<keyword evidence="4 13" id="KW-0808">Transferase</keyword>
<name>A0A0D2GE16_9BACT</name>
<dbReference type="NCBIfam" id="TIGR01574">
    <property type="entry name" value="miaB-methiolase"/>
    <property type="match status" value="1"/>
</dbReference>
<comment type="similarity">
    <text evidence="13">Belongs to the methylthiotransferase family. MiaB subfamily.</text>
</comment>
<dbReference type="InParanoid" id="A0A0D2GE16"/>
<dbReference type="SMART" id="SM00729">
    <property type="entry name" value="Elp3"/>
    <property type="match status" value="1"/>
</dbReference>
<evidence type="ECO:0000256" key="2">
    <source>
        <dbReference type="ARBA" id="ARBA00022485"/>
    </source>
</evidence>
<dbReference type="AlphaFoldDB" id="A0A0D2GE16"/>
<evidence type="ECO:0000256" key="4">
    <source>
        <dbReference type="ARBA" id="ARBA00022679"/>
    </source>
</evidence>
<keyword evidence="19" id="KW-1185">Reference proteome</keyword>
<dbReference type="InterPro" id="IPR001763">
    <property type="entry name" value="Rhodanese-like_dom"/>
</dbReference>
<feature type="binding site" evidence="13">
    <location>
        <position position="160"/>
    </location>
    <ligand>
        <name>[4Fe-4S] cluster</name>
        <dbReference type="ChEBI" id="CHEBI:49883"/>
        <label>2</label>
        <note>4Fe-4S-S-AdoMet</note>
    </ligand>
</feature>
<dbReference type="InterPro" id="IPR005839">
    <property type="entry name" value="Methylthiotransferase"/>
</dbReference>
<keyword evidence="6 13" id="KW-0479">Metal-binding</keyword>
<evidence type="ECO:0000256" key="9">
    <source>
        <dbReference type="ARBA" id="ARBA00033765"/>
    </source>
</evidence>
<evidence type="ECO:0000313" key="18">
    <source>
        <dbReference type="EMBL" id="KIX13232.1"/>
    </source>
</evidence>
<evidence type="ECO:0000256" key="12">
    <source>
        <dbReference type="ARBA" id="ARBA00081141"/>
    </source>
</evidence>
<feature type="binding site" evidence="13">
    <location>
        <position position="87"/>
    </location>
    <ligand>
        <name>[4Fe-4S] cluster</name>
        <dbReference type="ChEBI" id="CHEBI:49883"/>
        <label>1</label>
    </ligand>
</feature>
<dbReference type="Pfam" id="PF01938">
    <property type="entry name" value="TRAM"/>
    <property type="match status" value="1"/>
</dbReference>
<keyword evidence="5 13" id="KW-0949">S-adenosyl-L-methionine</keyword>
<dbReference type="InterPro" id="IPR020612">
    <property type="entry name" value="Methylthiotransferase_CS"/>
</dbReference>
<dbReference type="InterPro" id="IPR038135">
    <property type="entry name" value="Methylthiotransferase_N_sf"/>
</dbReference>
<feature type="domain" description="MTTase N-terminal" evidence="16">
    <location>
        <begin position="8"/>
        <end position="124"/>
    </location>
</feature>
<evidence type="ECO:0000256" key="6">
    <source>
        <dbReference type="ARBA" id="ARBA00022723"/>
    </source>
</evidence>
<dbReference type="RefSeq" id="WP_044349654.1">
    <property type="nucleotide sequence ID" value="NZ_AZAC01000017.1"/>
</dbReference>
<dbReference type="Gene3D" id="3.40.50.12160">
    <property type="entry name" value="Methylthiotransferase, N-terminal domain"/>
    <property type="match status" value="1"/>
</dbReference>
<dbReference type="InterPro" id="IPR007197">
    <property type="entry name" value="rSAM"/>
</dbReference>
<feature type="binding site" evidence="13">
    <location>
        <position position="53"/>
    </location>
    <ligand>
        <name>[4Fe-4S] cluster</name>
        <dbReference type="ChEBI" id="CHEBI:49883"/>
        <label>1</label>
    </ligand>
</feature>
<gene>
    <name evidence="13" type="primary">miaB</name>
    <name evidence="18" type="ORF">X474_15220</name>
</gene>
<dbReference type="HAMAP" id="MF_01864">
    <property type="entry name" value="tRNA_metthiotr_MiaB"/>
    <property type="match status" value="1"/>
</dbReference>
<evidence type="ECO:0000259" key="15">
    <source>
        <dbReference type="PROSITE" id="PS50926"/>
    </source>
</evidence>
<dbReference type="GO" id="GO:0035597">
    <property type="term" value="F:tRNA-2-methylthio-N(6)-dimethylallyladenosine(37) synthase activity"/>
    <property type="evidence" value="ECO:0007669"/>
    <property type="project" value="UniProtKB-EC"/>
</dbReference>
<evidence type="ECO:0000259" key="14">
    <source>
        <dbReference type="PROSITE" id="PS50206"/>
    </source>
</evidence>
<dbReference type="InterPro" id="IPR058240">
    <property type="entry name" value="rSAM_sf"/>
</dbReference>
<comment type="function">
    <text evidence="1 13">Catalyzes the methylthiolation of N6-(dimethylallyl)adenosine (i(6)A), leading to the formation of 2-methylthio-N6-(dimethylallyl)adenosine (ms(2)i(6)A) at position 37 in tRNAs that read codons beginning with uridine.</text>
</comment>
<keyword evidence="8 13" id="KW-0411">Iron-sulfur</keyword>
<dbReference type="FunCoup" id="A0A0D2GE16">
    <property type="interactions" value="538"/>
</dbReference>
<keyword evidence="7 13" id="KW-0408">Iron</keyword>